<dbReference type="STRING" id="758803.SAMN05421803_12939"/>
<feature type="region of interest" description="Disordered" evidence="7">
    <location>
        <begin position="1"/>
        <end position="45"/>
    </location>
</feature>
<dbReference type="InterPro" id="IPR051795">
    <property type="entry name" value="Glycosyl_Hydrlase_43"/>
</dbReference>
<reference evidence="8 9" key="1">
    <citation type="submission" date="2016-11" db="EMBL/GenBank/DDBJ databases">
        <authorList>
            <person name="Jaros S."/>
            <person name="Januszkiewicz K."/>
            <person name="Wedrychowicz H."/>
        </authorList>
    </citation>
    <scope>NUCLEOTIDE SEQUENCE [LARGE SCALE GENOMIC DNA]</scope>
    <source>
        <strain evidence="8 9">CGMCC 4.5723</strain>
    </source>
</reference>
<dbReference type="GO" id="GO:0004553">
    <property type="term" value="F:hydrolase activity, hydrolyzing O-glycosyl compounds"/>
    <property type="evidence" value="ECO:0007669"/>
    <property type="project" value="InterPro"/>
</dbReference>
<feature type="active site" description="Proton acceptor" evidence="4">
    <location>
        <position position="51"/>
    </location>
</feature>
<dbReference type="Proteomes" id="UP000184452">
    <property type="component" value="Unassembled WGS sequence"/>
</dbReference>
<gene>
    <name evidence="8" type="ORF">SAMN05421803_12939</name>
</gene>
<comment type="similarity">
    <text evidence="1 6">Belongs to the glycosyl hydrolase 43 family.</text>
</comment>
<protein>
    <submittedName>
        <fullName evidence="8">Glycosyl hydrolases family 43</fullName>
    </submittedName>
</protein>
<dbReference type="CDD" id="cd18617">
    <property type="entry name" value="GH43_XynB-like"/>
    <property type="match status" value="1"/>
</dbReference>
<keyword evidence="2 6" id="KW-0378">Hydrolase</keyword>
<dbReference type="GO" id="GO:0005975">
    <property type="term" value="P:carbohydrate metabolic process"/>
    <property type="evidence" value="ECO:0007669"/>
    <property type="project" value="InterPro"/>
</dbReference>
<evidence type="ECO:0000256" key="2">
    <source>
        <dbReference type="ARBA" id="ARBA00022801"/>
    </source>
</evidence>
<evidence type="ECO:0000256" key="6">
    <source>
        <dbReference type="RuleBase" id="RU361187"/>
    </source>
</evidence>
<dbReference type="Gene3D" id="2.60.120.200">
    <property type="match status" value="1"/>
</dbReference>
<feature type="site" description="Important for catalytic activity, responsible for pKa modulation of the active site Glu and correct orientation of both the proton donor and substrate" evidence="5">
    <location>
        <position position="159"/>
    </location>
</feature>
<dbReference type="AlphaFoldDB" id="A0A1M6URE3"/>
<evidence type="ECO:0000313" key="8">
    <source>
        <dbReference type="EMBL" id="SHK71778.1"/>
    </source>
</evidence>
<keyword evidence="3 6" id="KW-0326">Glycosidase</keyword>
<accession>A0A1M6URE3</accession>
<dbReference type="Pfam" id="PF04616">
    <property type="entry name" value="Glyco_hydro_43"/>
    <property type="match status" value="1"/>
</dbReference>
<evidence type="ECO:0000313" key="9">
    <source>
        <dbReference type="Proteomes" id="UP000184452"/>
    </source>
</evidence>
<dbReference type="InterPro" id="IPR023296">
    <property type="entry name" value="Glyco_hydro_beta-prop_sf"/>
</dbReference>
<name>A0A1M6URE3_9ACTN</name>
<proteinExistence type="inferred from homology"/>
<dbReference type="PANTHER" id="PTHR42812">
    <property type="entry name" value="BETA-XYLOSIDASE"/>
    <property type="match status" value="1"/>
</dbReference>
<feature type="active site" description="Proton donor" evidence="4">
    <location>
        <position position="208"/>
    </location>
</feature>
<dbReference type="PANTHER" id="PTHR42812:SF12">
    <property type="entry name" value="BETA-XYLOSIDASE-RELATED"/>
    <property type="match status" value="1"/>
</dbReference>
<dbReference type="InterPro" id="IPR006710">
    <property type="entry name" value="Glyco_hydro_43"/>
</dbReference>
<evidence type="ECO:0000256" key="5">
    <source>
        <dbReference type="PIRSR" id="PIRSR606710-2"/>
    </source>
</evidence>
<evidence type="ECO:0000256" key="4">
    <source>
        <dbReference type="PIRSR" id="PIRSR606710-1"/>
    </source>
</evidence>
<evidence type="ECO:0000256" key="7">
    <source>
        <dbReference type="SAM" id="MobiDB-lite"/>
    </source>
</evidence>
<dbReference type="EMBL" id="FQZK01000029">
    <property type="protein sequence ID" value="SHK71778.1"/>
    <property type="molecule type" value="Genomic_DNA"/>
</dbReference>
<keyword evidence="9" id="KW-1185">Reference proteome</keyword>
<organism evidence="8 9">
    <name type="scientific">Nocardiopsis flavescens</name>
    <dbReference type="NCBI Taxonomy" id="758803"/>
    <lineage>
        <taxon>Bacteria</taxon>
        <taxon>Bacillati</taxon>
        <taxon>Actinomycetota</taxon>
        <taxon>Actinomycetes</taxon>
        <taxon>Streptosporangiales</taxon>
        <taxon>Nocardiopsidaceae</taxon>
        <taxon>Nocardiopsis</taxon>
    </lineage>
</organism>
<dbReference type="Gene3D" id="2.115.10.20">
    <property type="entry name" value="Glycosyl hydrolase domain, family 43"/>
    <property type="match status" value="1"/>
</dbReference>
<feature type="compositionally biased region" description="Basic residues" evidence="7">
    <location>
        <begin position="1"/>
        <end position="10"/>
    </location>
</feature>
<evidence type="ECO:0000256" key="1">
    <source>
        <dbReference type="ARBA" id="ARBA00009865"/>
    </source>
</evidence>
<feature type="compositionally biased region" description="Low complexity" evidence="7">
    <location>
        <begin position="11"/>
        <end position="20"/>
    </location>
</feature>
<evidence type="ECO:0000256" key="3">
    <source>
        <dbReference type="ARBA" id="ARBA00023295"/>
    </source>
</evidence>
<sequence length="513" mass="54414">MPARRRRGRPPRGLLGRGPACHTRGVTEPAEAPPSPGRLPERPVLPGFHPDPTVCRVGDTFYLACSSFEYMPGVPLYRSADLSCWERIGAVMERPSQLAPGVVPPSGGVYAPTLRHRDGTFHLVTTDVSNGPGHLLMTASDPAGPWSDPVRIPDAGGIDPDLAWDDAGRCLLTWSEGAIRQAVLDPATGALLTEPRTLWSGTGGRDPEAPHLYRAGRWWYLVIAEGGTGPGHAVTVARGPSPSGPFEACPHNPLLTARGLPGPVQNTGHADLVERADGSWAAVFLGVRPRGSFPGWHVLGRETFAAEVEWRGGWPVLGAPIEPRERPVRPEPGPGEAGAGWVGAGVLPDRVLRRARDHWRMTPGEDGPVFVGRRQEHTEAVVSAEIGARAGAGALEVRIDPRHRVALEVEGDRVRAVMDVGPVSAVLGECGAPPGTVLELRVEPPSAPPYSRERGPDVIVASVRTPDGDTALARVDGRYLSTEVAGGFTGRMVGVSCRSGSIEVRGLDYRGGA</sequence>
<dbReference type="SUPFAM" id="SSF75005">
    <property type="entry name" value="Arabinanase/levansucrase/invertase"/>
    <property type="match status" value="1"/>
</dbReference>